<evidence type="ECO:0000313" key="7">
    <source>
        <dbReference type="EMBL" id="MBD3845376.1"/>
    </source>
</evidence>
<gene>
    <name evidence="7" type="ORF">IED13_06690</name>
</gene>
<keyword evidence="2" id="KW-1003">Cell membrane</keyword>
<comment type="caution">
    <text evidence="7">The sequence shown here is derived from an EMBL/GenBank/DDBJ whole genome shotgun (WGS) entry which is preliminary data.</text>
</comment>
<feature type="transmembrane region" description="Helical" evidence="6">
    <location>
        <begin position="245"/>
        <end position="269"/>
    </location>
</feature>
<keyword evidence="5 6" id="KW-0472">Membrane</keyword>
<dbReference type="EMBL" id="JACXWY010000003">
    <property type="protein sequence ID" value="MBD3845376.1"/>
    <property type="molecule type" value="Genomic_DNA"/>
</dbReference>
<name>A0A927E5X0_9HYPH</name>
<evidence type="ECO:0008006" key="9">
    <source>
        <dbReference type="Google" id="ProtNLM"/>
    </source>
</evidence>
<dbReference type="RefSeq" id="WP_191123740.1">
    <property type="nucleotide sequence ID" value="NZ_JACXWY010000003.1"/>
</dbReference>
<sequence>MNLQALRHIVLRLVVMVGGEAMQSAFHLGLNIALLHSVSARDYGIFALVMVVGGLGLTYIRAFTALPASIAIAQSRGSGAAGAYEVSFGSAAMLLSLLLGLVVTGVLGVWLDEGALFGGAFIGLWSMRAHVRTVLFARNRQMLVSLSDLTFTLCGAAGTAWVIWDGTHILQHTFAVMTAANALGIAVLLILSRRRPLRINFGRHVWRRYRKLWRELKWSVLSVTITNLQGQGMALMVAAMAGPAAYAPIAAALVNFVPLRIVSTAFANMMHPELSKLMAHRDFAKVGQRLRRWPLPLACLGILYGIVVLIALPFIEPDSLEGTRFFKISVLAWVMSSLPMLYVMPRIWLEIAQDYRSIAILSAIAAAAGLLLVFVLLLTVSPSWALLGGALSEVIVLIGSWVIVRPRQRAAEQAASRR</sequence>
<feature type="transmembrane region" description="Helical" evidence="6">
    <location>
        <begin position="86"/>
        <end position="108"/>
    </location>
</feature>
<proteinExistence type="predicted"/>
<dbReference type="Proteomes" id="UP000619295">
    <property type="component" value="Unassembled WGS sequence"/>
</dbReference>
<dbReference type="GO" id="GO:0005886">
    <property type="term" value="C:plasma membrane"/>
    <property type="evidence" value="ECO:0007669"/>
    <property type="project" value="UniProtKB-SubCell"/>
</dbReference>
<feature type="transmembrane region" description="Helical" evidence="6">
    <location>
        <begin position="9"/>
        <end position="33"/>
    </location>
</feature>
<dbReference type="PANTHER" id="PTHR30250">
    <property type="entry name" value="PST FAMILY PREDICTED COLANIC ACID TRANSPORTER"/>
    <property type="match status" value="1"/>
</dbReference>
<feature type="transmembrane region" description="Helical" evidence="6">
    <location>
        <begin position="324"/>
        <end position="343"/>
    </location>
</feature>
<feature type="transmembrane region" description="Helical" evidence="6">
    <location>
        <begin position="355"/>
        <end position="378"/>
    </location>
</feature>
<comment type="subcellular location">
    <subcellularLocation>
        <location evidence="1">Cell membrane</location>
        <topology evidence="1">Multi-pass membrane protein</topology>
    </subcellularLocation>
</comment>
<feature type="transmembrane region" description="Helical" evidence="6">
    <location>
        <begin position="218"/>
        <end position="239"/>
    </location>
</feature>
<evidence type="ECO:0000256" key="3">
    <source>
        <dbReference type="ARBA" id="ARBA00022692"/>
    </source>
</evidence>
<evidence type="ECO:0000313" key="8">
    <source>
        <dbReference type="Proteomes" id="UP000619295"/>
    </source>
</evidence>
<evidence type="ECO:0000256" key="1">
    <source>
        <dbReference type="ARBA" id="ARBA00004651"/>
    </source>
</evidence>
<dbReference type="InterPro" id="IPR050833">
    <property type="entry name" value="Poly_Biosynth_Transport"/>
</dbReference>
<keyword evidence="3 6" id="KW-0812">Transmembrane</keyword>
<protein>
    <recommendedName>
        <fullName evidence="9">O-antigen/teichoic acid export membrane protein</fullName>
    </recommendedName>
</protein>
<accession>A0A927E5X0</accession>
<dbReference type="PANTHER" id="PTHR30250:SF11">
    <property type="entry name" value="O-ANTIGEN TRANSPORTER-RELATED"/>
    <property type="match status" value="1"/>
</dbReference>
<evidence type="ECO:0000256" key="5">
    <source>
        <dbReference type="ARBA" id="ARBA00023136"/>
    </source>
</evidence>
<evidence type="ECO:0000256" key="6">
    <source>
        <dbReference type="SAM" id="Phobius"/>
    </source>
</evidence>
<reference evidence="7" key="1">
    <citation type="submission" date="2020-09" db="EMBL/GenBank/DDBJ databases">
        <title>Bosea spartocytisi sp. nov. a root nodule endophyte of Spartocytisus supranubius in the high mountain ecosystem fo the Teide National Park (Canary Islands, Spain).</title>
        <authorList>
            <person name="Pulido-Suarez L."/>
            <person name="Peix A."/>
            <person name="Igual J.M."/>
            <person name="Socas-Perez N."/>
            <person name="Velazquez E."/>
            <person name="Flores-Felix J.D."/>
            <person name="Leon-Barrios M."/>
        </authorList>
    </citation>
    <scope>NUCLEOTIDE SEQUENCE</scope>
    <source>
        <strain evidence="7">SSUT16</strain>
    </source>
</reference>
<dbReference type="AlphaFoldDB" id="A0A927E5X0"/>
<evidence type="ECO:0000256" key="2">
    <source>
        <dbReference type="ARBA" id="ARBA00022475"/>
    </source>
</evidence>
<feature type="transmembrane region" description="Helical" evidence="6">
    <location>
        <begin position="290"/>
        <end position="312"/>
    </location>
</feature>
<organism evidence="7 8">
    <name type="scientific">Bosea spartocytisi</name>
    <dbReference type="NCBI Taxonomy" id="2773451"/>
    <lineage>
        <taxon>Bacteria</taxon>
        <taxon>Pseudomonadati</taxon>
        <taxon>Pseudomonadota</taxon>
        <taxon>Alphaproteobacteria</taxon>
        <taxon>Hyphomicrobiales</taxon>
        <taxon>Boseaceae</taxon>
        <taxon>Bosea</taxon>
    </lineage>
</organism>
<evidence type="ECO:0000256" key="4">
    <source>
        <dbReference type="ARBA" id="ARBA00022989"/>
    </source>
</evidence>
<feature type="transmembrane region" description="Helical" evidence="6">
    <location>
        <begin position="143"/>
        <end position="163"/>
    </location>
</feature>
<feature type="transmembrane region" description="Helical" evidence="6">
    <location>
        <begin position="114"/>
        <end position="131"/>
    </location>
</feature>
<feature type="transmembrane region" description="Helical" evidence="6">
    <location>
        <begin position="45"/>
        <end position="66"/>
    </location>
</feature>
<keyword evidence="4 6" id="KW-1133">Transmembrane helix</keyword>
<feature type="transmembrane region" description="Helical" evidence="6">
    <location>
        <begin position="169"/>
        <end position="191"/>
    </location>
</feature>
<keyword evidence="8" id="KW-1185">Reference proteome</keyword>
<feature type="transmembrane region" description="Helical" evidence="6">
    <location>
        <begin position="384"/>
        <end position="404"/>
    </location>
</feature>